<sequence>MTRRRIQPEDEAGFAKIKIVSAEMAASLLSSKACAAALRRLAPPPRFAGICSGQLDEENPSAPISSGLLVQADEGVSLPVMDLIHVFHQFFSSTMAFAYYSNTVHIDFASVLVMENSGIVSVLNALMASGLEGFLGCPAVIYELELVDFFNNGSVRDGLVVSTVNGVPVEFSEQLFAETFELPVNGLEDLLEMPKDKIFDARSIVSLSGEPVSLSGRKGQMKIEYRLLCDIMAKAISVKAGSFNALTVEKFSLLTAVVCGIRMNWASILFNILKKMVSAGSKQAKGFAVQISLLLESIPNLELGESTEFPASKILTDKTVHRYISFNDKVGVEEAADAPPMKKAPRKPAVSTKRPAIALAEEPVPKRKRTSKKKSGSSQSPLEIVVVAQEAVPLQMVGPSTGVPTAEEPVEQPVAEEDISADQPVDKVTGVVGVEEAAAEIDASTDRDKPADTTEERQWFDLSHEELIAKWAAERLVTTPDDTDEEIEAERPVFESVEAVAPVVEVCEAATDKDFLLVDDPDTVINQVLHQLDSISADKDDKSSDRAATWFDRAFDEMLRNDEGAETMDVGTTGGDQQVQFSKEEPVVQKTNDDLLDADEQKLLEDILLTIPVDVPLPSAGMEITKIKMEAVDQFFHSFSFKKLATINIDELSRKEEQVLIWGETEITHVALSRKRYILLKYREVLVRKFLESWKNNFVPGQGSTAVDLKVIDLLSDLHLFVLEELREQALAHGLKWTRTCCSKIIEGHPRDRGAIISRTNTNTKSTCWLRTMIRVDGVWVVEPFCDQWVKIPRPAVCTEVSKQRSFVDFFPTLRASIDQICERDDGAKLRDILSLHLSNFENKVIARLDAQDKVLGALRRDSTDHRNLLSLELRSSHKQLITGIVTTGLDVVDIRRVVTQVSQLVVDVTQLGCPEREFDFSNSEFTREDLINALNEMVHEYRKLSQTFEEIKAGNGCLKNTSAEPRTAQLGETDSLQTELSKLKIENDSLRTRSCELSSENERLNQVMSSWTQSSISLSKLHETQKPLNDKTGLGFSFGESSSEETCTQSDLADEKFKKMNFVKASPGLSLRFP</sequence>
<evidence type="ECO:0000256" key="1">
    <source>
        <dbReference type="SAM" id="MobiDB-lite"/>
    </source>
</evidence>
<feature type="compositionally biased region" description="Basic residues" evidence="1">
    <location>
        <begin position="366"/>
        <end position="375"/>
    </location>
</feature>
<dbReference type="OrthoDB" id="1227218at2759"/>
<evidence type="ECO:0000313" key="2">
    <source>
        <dbReference type="EMBL" id="KZV46088.1"/>
    </source>
</evidence>
<dbReference type="AlphaFoldDB" id="A0A2Z7CGP0"/>
<feature type="region of interest" description="Disordered" evidence="1">
    <location>
        <begin position="337"/>
        <end position="382"/>
    </location>
</feature>
<protein>
    <submittedName>
        <fullName evidence="2">Dystroglycan-like</fullName>
    </submittedName>
</protein>
<reference evidence="2 3" key="1">
    <citation type="journal article" date="2015" name="Proc. Natl. Acad. Sci. U.S.A.">
        <title>The resurrection genome of Boea hygrometrica: A blueprint for survival of dehydration.</title>
        <authorList>
            <person name="Xiao L."/>
            <person name="Yang G."/>
            <person name="Zhang L."/>
            <person name="Yang X."/>
            <person name="Zhao S."/>
            <person name="Ji Z."/>
            <person name="Zhou Q."/>
            <person name="Hu M."/>
            <person name="Wang Y."/>
            <person name="Chen M."/>
            <person name="Xu Y."/>
            <person name="Jin H."/>
            <person name="Xiao X."/>
            <person name="Hu G."/>
            <person name="Bao F."/>
            <person name="Hu Y."/>
            <person name="Wan P."/>
            <person name="Li L."/>
            <person name="Deng X."/>
            <person name="Kuang T."/>
            <person name="Xiang C."/>
            <person name="Zhu J.K."/>
            <person name="Oliver M.J."/>
            <person name="He Y."/>
        </authorList>
    </citation>
    <scope>NUCLEOTIDE SEQUENCE [LARGE SCALE GENOMIC DNA]</scope>
    <source>
        <strain evidence="3">cv. XS01</strain>
    </source>
</reference>
<evidence type="ECO:0000313" key="3">
    <source>
        <dbReference type="Proteomes" id="UP000250235"/>
    </source>
</evidence>
<gene>
    <name evidence="2" type="ORF">F511_32201</name>
</gene>
<proteinExistence type="predicted"/>
<name>A0A2Z7CGP0_9LAMI</name>
<keyword evidence="3" id="KW-1185">Reference proteome</keyword>
<organism evidence="2 3">
    <name type="scientific">Dorcoceras hygrometricum</name>
    <dbReference type="NCBI Taxonomy" id="472368"/>
    <lineage>
        <taxon>Eukaryota</taxon>
        <taxon>Viridiplantae</taxon>
        <taxon>Streptophyta</taxon>
        <taxon>Embryophyta</taxon>
        <taxon>Tracheophyta</taxon>
        <taxon>Spermatophyta</taxon>
        <taxon>Magnoliopsida</taxon>
        <taxon>eudicotyledons</taxon>
        <taxon>Gunneridae</taxon>
        <taxon>Pentapetalae</taxon>
        <taxon>asterids</taxon>
        <taxon>lamiids</taxon>
        <taxon>Lamiales</taxon>
        <taxon>Gesneriaceae</taxon>
        <taxon>Didymocarpoideae</taxon>
        <taxon>Trichosporeae</taxon>
        <taxon>Loxocarpinae</taxon>
        <taxon>Dorcoceras</taxon>
    </lineage>
</organism>
<accession>A0A2Z7CGP0</accession>
<dbReference type="EMBL" id="KQ995716">
    <property type="protein sequence ID" value="KZV46088.1"/>
    <property type="molecule type" value="Genomic_DNA"/>
</dbReference>
<dbReference type="Proteomes" id="UP000250235">
    <property type="component" value="Unassembled WGS sequence"/>
</dbReference>